<comment type="caution">
    <text evidence="2">The sequence shown here is derived from an EMBL/GenBank/DDBJ whole genome shotgun (WGS) entry which is preliminary data.</text>
</comment>
<reference evidence="2" key="1">
    <citation type="submission" date="2020-11" db="EMBL/GenBank/DDBJ databases">
        <authorList>
            <consortium name="DOE Joint Genome Institute"/>
            <person name="Ahrendt S."/>
            <person name="Riley R."/>
            <person name="Andreopoulos W."/>
            <person name="Labutti K."/>
            <person name="Pangilinan J."/>
            <person name="Ruiz-Duenas F.J."/>
            <person name="Barrasa J.M."/>
            <person name="Sanchez-Garcia M."/>
            <person name="Camarero S."/>
            <person name="Miyauchi S."/>
            <person name="Serrano A."/>
            <person name="Linde D."/>
            <person name="Babiker R."/>
            <person name="Drula E."/>
            <person name="Ayuso-Fernandez I."/>
            <person name="Pacheco R."/>
            <person name="Padilla G."/>
            <person name="Ferreira P."/>
            <person name="Barriuso J."/>
            <person name="Kellner H."/>
            <person name="Castanera R."/>
            <person name="Alfaro M."/>
            <person name="Ramirez L."/>
            <person name="Pisabarro A.G."/>
            <person name="Kuo A."/>
            <person name="Tritt A."/>
            <person name="Lipzen A."/>
            <person name="He G."/>
            <person name="Yan M."/>
            <person name="Ng V."/>
            <person name="Cullen D."/>
            <person name="Martin F."/>
            <person name="Rosso M.-N."/>
            <person name="Henrissat B."/>
            <person name="Hibbett D."/>
            <person name="Martinez A.T."/>
            <person name="Grigoriev I.V."/>
        </authorList>
    </citation>
    <scope>NUCLEOTIDE SEQUENCE</scope>
    <source>
        <strain evidence="2">MF-IS2</strain>
    </source>
</reference>
<gene>
    <name evidence="2" type="ORF">P691DRAFT_720652</name>
</gene>
<feature type="transmembrane region" description="Helical" evidence="1">
    <location>
        <begin position="30"/>
        <end position="50"/>
    </location>
</feature>
<feature type="transmembrane region" description="Helical" evidence="1">
    <location>
        <begin position="95"/>
        <end position="117"/>
    </location>
</feature>
<organism evidence="2 3">
    <name type="scientific">Macrolepiota fuliginosa MF-IS2</name>
    <dbReference type="NCBI Taxonomy" id="1400762"/>
    <lineage>
        <taxon>Eukaryota</taxon>
        <taxon>Fungi</taxon>
        <taxon>Dikarya</taxon>
        <taxon>Basidiomycota</taxon>
        <taxon>Agaricomycotina</taxon>
        <taxon>Agaricomycetes</taxon>
        <taxon>Agaricomycetidae</taxon>
        <taxon>Agaricales</taxon>
        <taxon>Agaricineae</taxon>
        <taxon>Agaricaceae</taxon>
        <taxon>Macrolepiota</taxon>
    </lineage>
</organism>
<dbReference type="Proteomes" id="UP000807342">
    <property type="component" value="Unassembled WGS sequence"/>
</dbReference>
<keyword evidence="3" id="KW-1185">Reference proteome</keyword>
<feature type="transmembrane region" description="Helical" evidence="1">
    <location>
        <begin position="62"/>
        <end position="83"/>
    </location>
</feature>
<dbReference type="AlphaFoldDB" id="A0A9P5XM23"/>
<keyword evidence="1" id="KW-0472">Membrane</keyword>
<sequence>MESVTNSSILPNPDTYLNHLSPTDAKVFEICRNITLVAFGATIWDILIYIPEDIRIMRRSSFCPVIFCFVFSRLFALGCVLCSVVERTTPIQNLYALSVVGGCLSALSVSCSGFLFLRRVHAVYANSQVIQWTFSAFWVIFAGSTATVPFGTVPTALVSLLYDSCVFLAISYKIASQHGSPDERVGWATLVSGKALPRLSRAVLQGGQQYYLITVAATILASLSLFLPFFPPSLGSIFTIPVVPLVASMACRVFRNIKLFDTSTTTTGLLSSVEFVQTHSPQLQSYPTPFSGPTLS</sequence>
<name>A0A9P5XM23_9AGAR</name>
<proteinExistence type="predicted"/>
<dbReference type="OrthoDB" id="3038990at2759"/>
<evidence type="ECO:0000313" key="3">
    <source>
        <dbReference type="Proteomes" id="UP000807342"/>
    </source>
</evidence>
<feature type="transmembrane region" description="Helical" evidence="1">
    <location>
        <begin position="236"/>
        <end position="254"/>
    </location>
</feature>
<keyword evidence="1" id="KW-0812">Transmembrane</keyword>
<accession>A0A9P5XM23</accession>
<feature type="transmembrane region" description="Helical" evidence="1">
    <location>
        <begin position="129"/>
        <end position="150"/>
    </location>
</feature>
<keyword evidence="1" id="KW-1133">Transmembrane helix</keyword>
<evidence type="ECO:0000313" key="2">
    <source>
        <dbReference type="EMBL" id="KAF9452892.1"/>
    </source>
</evidence>
<protein>
    <submittedName>
        <fullName evidence="2">Uncharacterized protein</fullName>
    </submittedName>
</protein>
<dbReference type="EMBL" id="MU151066">
    <property type="protein sequence ID" value="KAF9452892.1"/>
    <property type="molecule type" value="Genomic_DNA"/>
</dbReference>
<evidence type="ECO:0000256" key="1">
    <source>
        <dbReference type="SAM" id="Phobius"/>
    </source>
</evidence>